<dbReference type="EMBL" id="KB534909">
    <property type="protein sequence ID" value="EMP33929.1"/>
    <property type="molecule type" value="Genomic_DNA"/>
</dbReference>
<feature type="region of interest" description="Disordered" evidence="1">
    <location>
        <begin position="70"/>
        <end position="130"/>
    </location>
</feature>
<organism evidence="2 3">
    <name type="scientific">Chelonia mydas</name>
    <name type="common">Green sea-turtle</name>
    <name type="synonym">Chelonia agassizi</name>
    <dbReference type="NCBI Taxonomy" id="8469"/>
    <lineage>
        <taxon>Eukaryota</taxon>
        <taxon>Metazoa</taxon>
        <taxon>Chordata</taxon>
        <taxon>Craniata</taxon>
        <taxon>Vertebrata</taxon>
        <taxon>Euteleostomi</taxon>
        <taxon>Archelosauria</taxon>
        <taxon>Testudinata</taxon>
        <taxon>Testudines</taxon>
        <taxon>Cryptodira</taxon>
        <taxon>Durocryptodira</taxon>
        <taxon>Americhelydia</taxon>
        <taxon>Chelonioidea</taxon>
        <taxon>Cheloniidae</taxon>
        <taxon>Chelonia</taxon>
    </lineage>
</organism>
<keyword evidence="3" id="KW-1185">Reference proteome</keyword>
<feature type="compositionally biased region" description="Acidic residues" evidence="1">
    <location>
        <begin position="81"/>
        <end position="98"/>
    </location>
</feature>
<gene>
    <name evidence="2" type="ORF">UY3_08941</name>
</gene>
<name>M7B9U5_CHEMY</name>
<evidence type="ECO:0000313" key="3">
    <source>
        <dbReference type="Proteomes" id="UP000031443"/>
    </source>
</evidence>
<dbReference type="Proteomes" id="UP000031443">
    <property type="component" value="Unassembled WGS sequence"/>
</dbReference>
<proteinExistence type="predicted"/>
<feature type="compositionally biased region" description="Polar residues" evidence="1">
    <location>
        <begin position="108"/>
        <end position="122"/>
    </location>
</feature>
<evidence type="ECO:0000313" key="2">
    <source>
        <dbReference type="EMBL" id="EMP33929.1"/>
    </source>
</evidence>
<protein>
    <submittedName>
        <fullName evidence="2">Uncharacterized protein</fullName>
    </submittedName>
</protein>
<evidence type="ECO:0000256" key="1">
    <source>
        <dbReference type="SAM" id="MobiDB-lite"/>
    </source>
</evidence>
<accession>M7B9U5</accession>
<dbReference type="AlphaFoldDB" id="M7B9U5"/>
<sequence length="284" mass="31829">MTERGHDQDTLQRRVKVKELQNAYHKAREANHCSAVEPTSCWFYKELDVILSGDPTSTAKAPVDTSLARVPVESGSSQQEEILDEDVEGEGDPEAGDDSEVRDAYSQDLFSTPEEPSQSQLSEIGKAQTGEEAAGTITHFKKGKDPCVGRLLKGGEAYSTLVTIWEKYVQEKPKPNKKQQKWALIYGLYAACRQLHEFGKAQEAKVAQLEQQNISKSVQTQQSFQLHTPQQPELINTHVFSNILSPPQGLKGTYGIQCTNDQVSMDNIRFIFVWIRVSSQYPLR</sequence>
<reference evidence="3" key="1">
    <citation type="journal article" date="2013" name="Nat. Genet.">
        <title>The draft genomes of soft-shell turtle and green sea turtle yield insights into the development and evolution of the turtle-specific body plan.</title>
        <authorList>
            <person name="Wang Z."/>
            <person name="Pascual-Anaya J."/>
            <person name="Zadissa A."/>
            <person name="Li W."/>
            <person name="Niimura Y."/>
            <person name="Huang Z."/>
            <person name="Li C."/>
            <person name="White S."/>
            <person name="Xiong Z."/>
            <person name="Fang D."/>
            <person name="Wang B."/>
            <person name="Ming Y."/>
            <person name="Chen Y."/>
            <person name="Zheng Y."/>
            <person name="Kuraku S."/>
            <person name="Pignatelli M."/>
            <person name="Herrero J."/>
            <person name="Beal K."/>
            <person name="Nozawa M."/>
            <person name="Li Q."/>
            <person name="Wang J."/>
            <person name="Zhang H."/>
            <person name="Yu L."/>
            <person name="Shigenobu S."/>
            <person name="Wang J."/>
            <person name="Liu J."/>
            <person name="Flicek P."/>
            <person name="Searle S."/>
            <person name="Wang J."/>
            <person name="Kuratani S."/>
            <person name="Yin Y."/>
            <person name="Aken B."/>
            <person name="Zhang G."/>
            <person name="Irie N."/>
        </authorList>
    </citation>
    <scope>NUCLEOTIDE SEQUENCE [LARGE SCALE GENOMIC DNA]</scope>
</reference>